<dbReference type="RefSeq" id="WP_139202738.1">
    <property type="nucleotide sequence ID" value="NZ_FODT01000021.1"/>
</dbReference>
<keyword evidence="2" id="KW-1185">Reference proteome</keyword>
<accession>A0A1H8XD49</accession>
<protein>
    <submittedName>
        <fullName evidence="1">Uncharacterized protein</fullName>
    </submittedName>
</protein>
<dbReference type="AlphaFoldDB" id="A0A1H8XD49"/>
<dbReference type="OrthoDB" id="8454620at2"/>
<dbReference type="Proteomes" id="UP000199615">
    <property type="component" value="Unassembled WGS sequence"/>
</dbReference>
<dbReference type="EMBL" id="FODT01000021">
    <property type="protein sequence ID" value="SEP37855.1"/>
    <property type="molecule type" value="Genomic_DNA"/>
</dbReference>
<reference evidence="2" key="1">
    <citation type="submission" date="2016-10" db="EMBL/GenBank/DDBJ databases">
        <authorList>
            <person name="Varghese N."/>
            <person name="Submissions S."/>
        </authorList>
    </citation>
    <scope>NUCLEOTIDE SEQUENCE [LARGE SCALE GENOMIC DNA]</scope>
    <source>
        <strain evidence="2">DSM 123</strain>
    </source>
</reference>
<organism evidence="1 2">
    <name type="scientific">Rhodopseudomonas pseudopalustris</name>
    <dbReference type="NCBI Taxonomy" id="1513892"/>
    <lineage>
        <taxon>Bacteria</taxon>
        <taxon>Pseudomonadati</taxon>
        <taxon>Pseudomonadota</taxon>
        <taxon>Alphaproteobacteria</taxon>
        <taxon>Hyphomicrobiales</taxon>
        <taxon>Nitrobacteraceae</taxon>
        <taxon>Rhodopseudomonas</taxon>
    </lineage>
</organism>
<gene>
    <name evidence="1" type="ORF">SAMN05444123_1215</name>
</gene>
<evidence type="ECO:0000313" key="2">
    <source>
        <dbReference type="Proteomes" id="UP000199615"/>
    </source>
</evidence>
<evidence type="ECO:0000313" key="1">
    <source>
        <dbReference type="EMBL" id="SEP37855.1"/>
    </source>
</evidence>
<name>A0A1H8XD49_9BRAD</name>
<sequence length="179" mass="20557">MQREPCSTTAKRDGGATRQLRRPDRNVLSEAIAVFFIGRDSDGFWVARDADRPIGGLFLLRSSALAFARNICEPHGCAFVFETDRFELDVENRGNRFAVRIGRFKRVLRNIGRRGTFWLGARHRRSRRILDRHHLLGRLDELPNRASMGFVLPVDVSTTIGTPRRSMGAAQWHERTTRR</sequence>
<proteinExistence type="predicted"/>